<feature type="zinc finger region" description="C3H1-type" evidence="4">
    <location>
        <begin position="242"/>
        <end position="270"/>
    </location>
</feature>
<dbReference type="PANTHER" id="PTHR12072">
    <property type="entry name" value="CWF19, CELL CYCLE CONTROL PROTEIN"/>
    <property type="match status" value="1"/>
</dbReference>
<dbReference type="InterPro" id="IPR036855">
    <property type="entry name" value="Znf_CCCH_sf"/>
</dbReference>
<dbReference type="SUPFAM" id="SSF54197">
    <property type="entry name" value="HIT-like"/>
    <property type="match status" value="1"/>
</dbReference>
<dbReference type="InterPro" id="IPR040194">
    <property type="entry name" value="Cwf19-like"/>
</dbReference>
<dbReference type="InterPro" id="IPR036265">
    <property type="entry name" value="HIT-like_sf"/>
</dbReference>
<dbReference type="EMBL" id="CP002688">
    <property type="protein sequence ID" value="ANM68287.1"/>
    <property type="molecule type" value="Genomic_DNA"/>
</dbReference>
<reference evidence="9" key="2">
    <citation type="journal article" date="2017" name="Plant J.">
        <title>Araport11: a complete reannotation of the Arabidopsis thaliana reference genome.</title>
        <authorList>
            <person name="Cheng C.Y."/>
            <person name="Krishnakumar V."/>
            <person name="Chan A.P."/>
            <person name="Thibaud-Nissen F."/>
            <person name="Schobel S."/>
            <person name="Town C.D."/>
        </authorList>
    </citation>
    <scope>GENOME REANNOTATION</scope>
    <source>
        <strain evidence="9">cv. Columbia</strain>
    </source>
</reference>
<evidence type="ECO:0000259" key="6">
    <source>
        <dbReference type="PROSITE" id="PS50103"/>
    </source>
</evidence>
<dbReference type="AlphaFoldDB" id="A0A1P8B9K8"/>
<keyword evidence="1 4" id="KW-0479">Metal-binding</keyword>
<dbReference type="Pfam" id="PF04676">
    <property type="entry name" value="CwfJ_C_2"/>
    <property type="match status" value="1"/>
</dbReference>
<dbReference type="FunFam" id="3.30.428.10:FF:000018">
    <property type="entry name" value="Zinc finger CCCH domain-containing protein 59"/>
    <property type="match status" value="1"/>
</dbReference>
<dbReference type="GeneID" id="835792"/>
<dbReference type="InterPro" id="IPR006767">
    <property type="entry name" value="Cwf19-like_C_dom-2"/>
</dbReference>
<dbReference type="ExpressionAtlas" id="A0A1P8B9K8">
    <property type="expression patterns" value="baseline and differential"/>
</dbReference>
<evidence type="ECO:0000256" key="2">
    <source>
        <dbReference type="ARBA" id="ARBA00022771"/>
    </source>
</evidence>
<evidence type="ECO:0000256" key="5">
    <source>
        <dbReference type="SAM" id="MobiDB-lite"/>
    </source>
</evidence>
<dbReference type="PANTHER" id="PTHR12072:SF4">
    <property type="entry name" value="CWF19-LIKE PROTEIN 1"/>
    <property type="match status" value="1"/>
</dbReference>
<evidence type="ECO:0000313" key="9">
    <source>
        <dbReference type="Proteomes" id="UP000006548"/>
    </source>
</evidence>
<dbReference type="Pfam" id="PF04677">
    <property type="entry name" value="CwfJ_C_1"/>
    <property type="match status" value="1"/>
</dbReference>
<dbReference type="Gene3D" id="4.10.1000.10">
    <property type="entry name" value="Zinc finger, CCCH-type"/>
    <property type="match status" value="1"/>
</dbReference>
<gene>
    <name evidence="8" type="primary">MHM17.1</name>
    <name evidence="8" type="synonym">MHM17_1</name>
    <name evidence="7 8" type="ordered locus">At5g56900</name>
</gene>
<evidence type="ECO:0000256" key="3">
    <source>
        <dbReference type="ARBA" id="ARBA00022833"/>
    </source>
</evidence>
<feature type="zinc finger region" description="C3H1-type" evidence="4">
    <location>
        <begin position="210"/>
        <end position="238"/>
    </location>
</feature>
<feature type="region of interest" description="Disordered" evidence="5">
    <location>
        <begin position="150"/>
        <end position="170"/>
    </location>
</feature>
<feature type="domain" description="C3H1-type" evidence="6">
    <location>
        <begin position="210"/>
        <end position="238"/>
    </location>
</feature>
<evidence type="ECO:0007829" key="10">
    <source>
        <dbReference type="PeptideAtlas" id="A0A1P8B9K8"/>
    </source>
</evidence>
<dbReference type="ProteomicsDB" id="199928"/>
<keyword evidence="3 4" id="KW-0862">Zinc</keyword>
<reference evidence="8 9" key="1">
    <citation type="journal article" date="2000" name="Nature">
        <title>Sequence and analysis of chromosome 5 of the plant Arabidopsis thaliana.</title>
        <authorList>
            <consortium name="Kazusa DNA Research Institute"/>
            <consortium name="Cold Spring Harbor and Washington University in St Louis Sequencing Consortium"/>
            <consortium name="European Union Arabidopsis Genome Sequencing Consortium"/>
            <person name="Tabata S."/>
            <person name="Kaneko T."/>
            <person name="Nakamura Y."/>
            <person name="Kotani H."/>
            <person name="Kato T."/>
            <person name="Asamizu E."/>
            <person name="Miyajima N."/>
            <person name="Sasamoto S."/>
            <person name="Kimura T."/>
            <person name="Hosouchi T."/>
            <person name="Kawashima K."/>
            <person name="Kohara M."/>
            <person name="Matsumoto M."/>
            <person name="Matsuno A."/>
            <person name="Muraki A."/>
            <person name="Nakayama S."/>
            <person name="Nakazaki N."/>
            <person name="Naruo K."/>
            <person name="Okumura S."/>
            <person name="Shinpo S."/>
            <person name="Takeuchi C."/>
            <person name="Wada T."/>
            <person name="Watanabe A."/>
            <person name="Yamada M."/>
            <person name="Yasuda M."/>
            <person name="Sato S."/>
            <person name="de la Bastide M."/>
            <person name="Huang E."/>
            <person name="Spiegel L."/>
            <person name="Gnoj L."/>
            <person name="O'Shaughnessy A."/>
            <person name="Preston R."/>
            <person name="Habermann K."/>
            <person name="Murray J."/>
            <person name="Johnson D."/>
            <person name="Rohlfing T."/>
            <person name="Nelson J."/>
            <person name="Stoneking T."/>
            <person name="Pepin K."/>
            <person name="Spieth J."/>
            <person name="Sekhon M."/>
            <person name="Armstrong J."/>
            <person name="Becker M."/>
            <person name="Belter E."/>
            <person name="Cordum H."/>
            <person name="Cordes M."/>
            <person name="Courtney L."/>
            <person name="Courtney W."/>
            <person name="Dante M."/>
            <person name="Du H."/>
            <person name="Edwards J."/>
            <person name="Fryman J."/>
            <person name="Haakensen B."/>
            <person name="Lamar E."/>
            <person name="Latreille P."/>
            <person name="Leonard S."/>
            <person name="Meyer R."/>
            <person name="Mulvaney E."/>
            <person name="Ozersky P."/>
            <person name="Riley A."/>
            <person name="Strowmatt C."/>
            <person name="Wagner-McPherson C."/>
            <person name="Wollam A."/>
            <person name="Yoakum M."/>
            <person name="Bell M."/>
            <person name="Dedhia N."/>
            <person name="Parnell L."/>
            <person name="Shah R."/>
            <person name="Rodriguez M."/>
            <person name="See L.H."/>
            <person name="Vil D."/>
            <person name="Baker J."/>
            <person name="Kirchoff K."/>
            <person name="Toth K."/>
            <person name="King L."/>
            <person name="Bahret A."/>
            <person name="Miller B."/>
            <person name="Marra M."/>
            <person name="Martienssen R."/>
            <person name="McCombie W.R."/>
            <person name="Wilson R.K."/>
            <person name="Murphy G."/>
            <person name="Bancroft I."/>
            <person name="Volckaert G."/>
            <person name="Wambutt R."/>
            <person name="Dusterhoft A."/>
            <person name="Stiekema W."/>
            <person name="Pohl T."/>
            <person name="Entian K.D."/>
            <person name="Terryn N."/>
            <person name="Hartley N."/>
            <person name="Bent E."/>
            <person name="Johnson S."/>
            <person name="Langham S.A."/>
            <person name="McCullagh B."/>
            <person name="Robben J."/>
            <person name="Grymonprez B."/>
            <person name="Zimmermann W."/>
            <person name="Ramsperger U."/>
            <person name="Wedler H."/>
            <person name="Balke K."/>
            <person name="Wedler E."/>
            <person name="Peters S."/>
            <person name="van Staveren M."/>
            <person name="Dirkse W."/>
            <person name="Mooijman P."/>
            <person name="Lankhorst R.K."/>
            <person name="Weitzenegger T."/>
            <person name="Bothe G."/>
            <person name="Rose M."/>
            <person name="Hauf J."/>
            <person name="Berneiser S."/>
            <person name="Hempel S."/>
            <person name="Feldpausch M."/>
            <person name="Lamberth S."/>
            <person name="Villarroel R."/>
            <person name="Gielen J."/>
            <person name="Ardiles W."/>
            <person name="Bents O."/>
            <person name="Lemcke K."/>
            <person name="Kolesov G."/>
            <person name="Mayer K."/>
            <person name="Rudd S."/>
            <person name="Schoof H."/>
            <person name="Schueller C."/>
            <person name="Zaccaria P."/>
            <person name="Mewes H.W."/>
            <person name="Bevan M."/>
            <person name="Fransz P."/>
        </authorList>
    </citation>
    <scope>NUCLEOTIDE SEQUENCE [LARGE SCALE GENOMIC DNA]</scope>
    <source>
        <strain evidence="9">cv. Columbia</strain>
    </source>
</reference>
<sequence length="503" mass="56229">MDGLEVCHNLFWLRGSGKFSLHGLSVAYLSGRQSSESQFGKYSQDDVDALRALAEEPGGVDLFLTNEWPAGVTNRAAVSDIPVGISDSSCSDSTVSELVMEVKPRYHIAGSMGVFYAREPYLNAESTHVTRFIGLAQVGNKNKQKFLHALSPTPTSTMSPAELSAKPPKTTLWPYNLQDGAAESKKRPNDSDSDSQYWRYDVPKRQKSGSQGEKLCFKFVCSGSCPRGEDCHFQHNAEAREQCRRGVCLDLIIKGKCEKGPECSYKHEFQDESSIQRKPRSENANRSKECWFCLSSPSVESHLIVSVGESFYCALPKGSLVEDHILIIPIEHLPNTLVLSPEVESELSRYQNGLRNCYKSQGNDAVFFELVSKRVSHANLQVVPVPSSRARLLPNIFSLAAEKLGFKLVTKKFNDSTDGRKYLQKEYNAALGLFYVELPDGTVLSHTLEENEVFPAQFGREVLAGLLKIPDRADWRNCKISQEEEAKLAEDFKKQFQEFDPCQ</sequence>
<dbReference type="Proteomes" id="UP000006548">
    <property type="component" value="Chromosome 5"/>
</dbReference>
<dbReference type="SMR" id="A0A1P8B9K8"/>
<evidence type="ECO:0007829" key="11">
    <source>
        <dbReference type="ProteomicsDB" id="A0A1P8B9K8"/>
    </source>
</evidence>
<dbReference type="SMART" id="SM00356">
    <property type="entry name" value="ZnF_C3H1"/>
    <property type="match status" value="2"/>
</dbReference>
<dbReference type="InterPro" id="IPR006768">
    <property type="entry name" value="Cwf19-like_C_dom-1"/>
</dbReference>
<evidence type="ECO:0000313" key="7">
    <source>
        <dbReference type="Araport" id="AT5G56900"/>
    </source>
</evidence>
<organism evidence="8 9">
    <name type="scientific">Arabidopsis thaliana</name>
    <name type="common">Mouse-ear cress</name>
    <dbReference type="NCBI Taxonomy" id="3702"/>
    <lineage>
        <taxon>Eukaryota</taxon>
        <taxon>Viridiplantae</taxon>
        <taxon>Streptophyta</taxon>
        <taxon>Embryophyta</taxon>
        <taxon>Tracheophyta</taxon>
        <taxon>Spermatophyta</taxon>
        <taxon>Magnoliopsida</taxon>
        <taxon>eudicotyledons</taxon>
        <taxon>Gunneridae</taxon>
        <taxon>Pentapetalae</taxon>
        <taxon>rosids</taxon>
        <taxon>malvids</taxon>
        <taxon>Brassicales</taxon>
        <taxon>Brassicaceae</taxon>
        <taxon>Camelineae</taxon>
        <taxon>Arabidopsis</taxon>
    </lineage>
</organism>
<keyword evidence="2 4" id="KW-0863">Zinc-finger</keyword>
<dbReference type="CDD" id="cd07380">
    <property type="entry name" value="MPP_CWF19_N"/>
    <property type="match status" value="1"/>
</dbReference>
<dbReference type="Gene3D" id="3.30.428.10">
    <property type="entry name" value="HIT-like"/>
    <property type="match status" value="1"/>
</dbReference>
<protein>
    <submittedName>
        <fullName evidence="8">CwfJ-like family protein / zinc finger (CCCH-type) family protein</fullName>
    </submittedName>
</protein>
<accession>A0A1P8B9K8</accession>
<feature type="domain" description="C3H1-type" evidence="6">
    <location>
        <begin position="242"/>
        <end position="270"/>
    </location>
</feature>
<dbReference type="InterPro" id="IPR000571">
    <property type="entry name" value="Znf_CCCH"/>
</dbReference>
<dbReference type="SUPFAM" id="SSF90229">
    <property type="entry name" value="CCCH zinc finger"/>
    <property type="match status" value="1"/>
</dbReference>
<evidence type="ECO:0000313" key="8">
    <source>
        <dbReference type="EMBL" id="ANM68287.1"/>
    </source>
</evidence>
<dbReference type="PROSITE" id="PS50103">
    <property type="entry name" value="ZF_C3H1"/>
    <property type="match status" value="2"/>
</dbReference>
<dbReference type="TAIR" id="AT5G56900"/>
<dbReference type="GO" id="GO:0008270">
    <property type="term" value="F:zinc ion binding"/>
    <property type="evidence" value="ECO:0007669"/>
    <property type="project" value="UniProtKB-KW"/>
</dbReference>
<feature type="region of interest" description="Disordered" evidence="5">
    <location>
        <begin position="179"/>
        <end position="198"/>
    </location>
</feature>
<keyword evidence="10 11" id="KW-1267">Proteomics identification</keyword>
<keyword evidence="9" id="KW-1185">Reference proteome</keyword>
<name>A0A1P8B9K8_ARATH</name>
<evidence type="ECO:0000256" key="1">
    <source>
        <dbReference type="ARBA" id="ARBA00022723"/>
    </source>
</evidence>
<dbReference type="Araport" id="AT5G56900"/>
<evidence type="ECO:0000256" key="4">
    <source>
        <dbReference type="PROSITE-ProRule" id="PRU00723"/>
    </source>
</evidence>
<dbReference type="RefSeq" id="NP_001330052.1">
    <property type="nucleotide sequence ID" value="NM_001345224.1"/>
</dbReference>
<proteinExistence type="evidence at protein level"/>